<dbReference type="Proteomes" id="UP001055811">
    <property type="component" value="Linkage Group LG06"/>
</dbReference>
<organism evidence="1 2">
    <name type="scientific">Cichorium intybus</name>
    <name type="common">Chicory</name>
    <dbReference type="NCBI Taxonomy" id="13427"/>
    <lineage>
        <taxon>Eukaryota</taxon>
        <taxon>Viridiplantae</taxon>
        <taxon>Streptophyta</taxon>
        <taxon>Embryophyta</taxon>
        <taxon>Tracheophyta</taxon>
        <taxon>Spermatophyta</taxon>
        <taxon>Magnoliopsida</taxon>
        <taxon>eudicotyledons</taxon>
        <taxon>Gunneridae</taxon>
        <taxon>Pentapetalae</taxon>
        <taxon>asterids</taxon>
        <taxon>campanulids</taxon>
        <taxon>Asterales</taxon>
        <taxon>Asteraceae</taxon>
        <taxon>Cichorioideae</taxon>
        <taxon>Cichorieae</taxon>
        <taxon>Cichoriinae</taxon>
        <taxon>Cichorium</taxon>
    </lineage>
</organism>
<keyword evidence="2" id="KW-1185">Reference proteome</keyword>
<proteinExistence type="predicted"/>
<reference evidence="1 2" key="2">
    <citation type="journal article" date="2022" name="Mol. Ecol. Resour.">
        <title>The genomes of chicory, endive, great burdock and yacon provide insights into Asteraceae paleo-polyploidization history and plant inulin production.</title>
        <authorList>
            <person name="Fan W."/>
            <person name="Wang S."/>
            <person name="Wang H."/>
            <person name="Wang A."/>
            <person name="Jiang F."/>
            <person name="Liu H."/>
            <person name="Zhao H."/>
            <person name="Xu D."/>
            <person name="Zhang Y."/>
        </authorList>
    </citation>
    <scope>NUCLEOTIDE SEQUENCE [LARGE SCALE GENOMIC DNA]</scope>
    <source>
        <strain evidence="2">cv. Punajuju</strain>
        <tissue evidence="1">Leaves</tissue>
    </source>
</reference>
<reference evidence="2" key="1">
    <citation type="journal article" date="2022" name="Mol. Ecol. Resour.">
        <title>The genomes of chicory, endive, great burdock and yacon provide insights into Asteraceae palaeo-polyploidization history and plant inulin production.</title>
        <authorList>
            <person name="Fan W."/>
            <person name="Wang S."/>
            <person name="Wang H."/>
            <person name="Wang A."/>
            <person name="Jiang F."/>
            <person name="Liu H."/>
            <person name="Zhao H."/>
            <person name="Xu D."/>
            <person name="Zhang Y."/>
        </authorList>
    </citation>
    <scope>NUCLEOTIDE SEQUENCE [LARGE SCALE GENOMIC DNA]</scope>
    <source>
        <strain evidence="2">cv. Punajuju</strain>
    </source>
</reference>
<accession>A0ACB9BPR7</accession>
<sequence length="158" mass="18200">MLQTAEGPADCGVRLMIEDPLMEAGKYLKLLQRHSPDYLETHLLSFEVNMKKQKILLALQALKFMVQLDAENPDTHRFLLLLLKNSGYLNGPSCCLVYYNYRIAVGAVAVEVLAKSTILKHKMVDQIKREIIFYALRQVEEIFLQYLCYHQSMKTVTC</sequence>
<evidence type="ECO:0000313" key="1">
    <source>
        <dbReference type="EMBL" id="KAI3724002.1"/>
    </source>
</evidence>
<gene>
    <name evidence="1" type="ORF">L2E82_35766</name>
</gene>
<protein>
    <submittedName>
        <fullName evidence="1">Uncharacterized protein</fullName>
    </submittedName>
</protein>
<dbReference type="EMBL" id="CM042014">
    <property type="protein sequence ID" value="KAI3724002.1"/>
    <property type="molecule type" value="Genomic_DNA"/>
</dbReference>
<evidence type="ECO:0000313" key="2">
    <source>
        <dbReference type="Proteomes" id="UP001055811"/>
    </source>
</evidence>
<comment type="caution">
    <text evidence="1">The sequence shown here is derived from an EMBL/GenBank/DDBJ whole genome shotgun (WGS) entry which is preliminary data.</text>
</comment>
<name>A0ACB9BPR7_CICIN</name>